<sequence length="465" mass="52058">MAPLDDETAKKVIRQVEFYFSDSNLPRDKFLMKTISESEDGMVSLSLLSSFSRMRSYLNLGDVKPEGVSEDIVQAVAETLKTSTFLKISEDGKKVGRVTEIAKPELLIKQLDDRTIAASPLEYDVQLEHVESFFSQYAKVNSVRLPRHVADNRLLCGTALVEFSSVEDAANVLKQTLSYSGAELELKTKKEFDDQRAKQAEEVAKTRTQVGSNHKENNNAEPDYPKGLIVAFTLKSLSAEDSTKQNGNHKQLSDNIDVSMKAGDQEKTQVDSEETKKEILEDVKDTTNYVENAEKDEEKEGDANGADTGIQQCEDDEKPEDIPKEERMTLAACKDNKDLVSREDLKSIFQKFGTIKFIDFQIGENSGYIRFENAESAQKARAATVLAQEGGLVVKNFITNLDPLTGDAEKEYWNALRSGQVKHRDFKNGRGRGGRHNNRGGGRHSGWKHSRGRDNDHRPNKAQKV</sequence>
<comment type="subcellular location">
    <subcellularLocation>
        <location evidence="1">Nucleus</location>
        <location evidence="1">Nucleolus</location>
    </subcellularLocation>
    <subcellularLocation>
        <location evidence="2">Nucleus</location>
        <location evidence="2">Nucleoplasm</location>
    </subcellularLocation>
</comment>
<dbReference type="Pfam" id="PF00076">
    <property type="entry name" value="RRM_1"/>
    <property type="match status" value="1"/>
</dbReference>
<dbReference type="Pfam" id="PF08777">
    <property type="entry name" value="RRM_3"/>
    <property type="match status" value="1"/>
</dbReference>
<evidence type="ECO:0000313" key="12">
    <source>
        <dbReference type="Proteomes" id="UP001567538"/>
    </source>
</evidence>
<dbReference type="Proteomes" id="UP001567538">
    <property type="component" value="Unassembled WGS sequence"/>
</dbReference>
<dbReference type="PROSITE" id="PS50961">
    <property type="entry name" value="HTH_LA"/>
    <property type="match status" value="1"/>
</dbReference>
<dbReference type="SMART" id="SM00360">
    <property type="entry name" value="RRM"/>
    <property type="match status" value="2"/>
</dbReference>
<dbReference type="SMART" id="SM00715">
    <property type="entry name" value="LA"/>
    <property type="match status" value="1"/>
</dbReference>
<dbReference type="SUPFAM" id="SSF54928">
    <property type="entry name" value="RNA-binding domain, RBD"/>
    <property type="match status" value="1"/>
</dbReference>
<dbReference type="GO" id="GO:0003723">
    <property type="term" value="F:RNA binding"/>
    <property type="evidence" value="ECO:0007669"/>
    <property type="project" value="UniProtKB-UniRule"/>
</dbReference>
<dbReference type="PANTHER" id="PTHR22792:SF140">
    <property type="entry name" value="ACHILLES, ISOFORM A"/>
    <property type="match status" value="1"/>
</dbReference>
<dbReference type="Pfam" id="PF05383">
    <property type="entry name" value="La"/>
    <property type="match status" value="1"/>
</dbReference>
<dbReference type="EMBL" id="JBEAFC010000014">
    <property type="protein sequence ID" value="KAL1532493.1"/>
    <property type="molecule type" value="Genomic_DNA"/>
</dbReference>
<dbReference type="PANTHER" id="PTHR22792">
    <property type="entry name" value="LUPUS LA PROTEIN-RELATED"/>
    <property type="match status" value="1"/>
</dbReference>
<evidence type="ECO:0000256" key="2">
    <source>
        <dbReference type="ARBA" id="ARBA00004642"/>
    </source>
</evidence>
<evidence type="ECO:0000313" key="11">
    <source>
        <dbReference type="EMBL" id="KAL1532493.1"/>
    </source>
</evidence>
<feature type="region of interest" description="Disordered" evidence="7">
    <location>
        <begin position="423"/>
        <end position="465"/>
    </location>
</feature>
<dbReference type="InterPro" id="IPR045180">
    <property type="entry name" value="La_dom_prot"/>
</dbReference>
<dbReference type="PROSITE" id="PS51939">
    <property type="entry name" value="XRRM"/>
    <property type="match status" value="1"/>
</dbReference>
<dbReference type="InterPro" id="IPR012677">
    <property type="entry name" value="Nucleotide-bd_a/b_plait_sf"/>
</dbReference>
<feature type="compositionally biased region" description="Basic and acidic residues" evidence="7">
    <location>
        <begin position="292"/>
        <end position="302"/>
    </location>
</feature>
<evidence type="ECO:0000256" key="6">
    <source>
        <dbReference type="PROSITE-ProRule" id="PRU00332"/>
    </source>
</evidence>
<accession>A0ABD1FN22</accession>
<dbReference type="PROSITE" id="PS50102">
    <property type="entry name" value="RRM"/>
    <property type="match status" value="1"/>
</dbReference>
<dbReference type="Gene3D" id="1.10.10.10">
    <property type="entry name" value="Winged helix-like DNA-binding domain superfamily/Winged helix DNA-binding domain"/>
    <property type="match status" value="1"/>
</dbReference>
<dbReference type="GO" id="GO:1990904">
    <property type="term" value="C:ribonucleoprotein complex"/>
    <property type="evidence" value="ECO:0007669"/>
    <property type="project" value="UniProtKB-UniRule"/>
</dbReference>
<dbReference type="FunFam" id="1.10.10.10:FF:000795">
    <property type="entry name" value="La protein 2"/>
    <property type="match status" value="1"/>
</dbReference>
<feature type="domain" description="RRM" evidence="8">
    <location>
        <begin position="114"/>
        <end position="199"/>
    </location>
</feature>
<dbReference type="InterPro" id="IPR000504">
    <property type="entry name" value="RRM_dom"/>
</dbReference>
<comment type="function">
    <text evidence="5">Binds to the 3' poly(U) terminus of nascent RNA polymerase III transcripts, protecting them from exonuclease digestion and facilitating their folding and maturation.</text>
</comment>
<evidence type="ECO:0000256" key="7">
    <source>
        <dbReference type="SAM" id="MobiDB-lite"/>
    </source>
</evidence>
<evidence type="ECO:0000259" key="10">
    <source>
        <dbReference type="PROSITE" id="PS51939"/>
    </source>
</evidence>
<feature type="compositionally biased region" description="Basic and acidic residues" evidence="7">
    <location>
        <begin position="263"/>
        <end position="275"/>
    </location>
</feature>
<dbReference type="InterPro" id="IPR036388">
    <property type="entry name" value="WH-like_DNA-bd_sf"/>
</dbReference>
<feature type="region of interest" description="Disordered" evidence="7">
    <location>
        <begin position="292"/>
        <end position="322"/>
    </location>
</feature>
<evidence type="ECO:0000259" key="9">
    <source>
        <dbReference type="PROSITE" id="PS50961"/>
    </source>
</evidence>
<feature type="compositionally biased region" description="Basic residues" evidence="7">
    <location>
        <begin position="429"/>
        <end position="451"/>
    </location>
</feature>
<dbReference type="CDD" id="cd08030">
    <property type="entry name" value="LA_like_plant"/>
    <property type="match status" value="1"/>
</dbReference>
<feature type="region of interest" description="Disordered" evidence="7">
    <location>
        <begin position="204"/>
        <end position="224"/>
    </location>
</feature>
<evidence type="ECO:0008006" key="13">
    <source>
        <dbReference type="Google" id="ProtNLM"/>
    </source>
</evidence>
<dbReference type="InterPro" id="IPR014886">
    <property type="entry name" value="La_xRRM"/>
</dbReference>
<evidence type="ECO:0000256" key="1">
    <source>
        <dbReference type="ARBA" id="ARBA00004604"/>
    </source>
</evidence>
<keyword evidence="3 6" id="KW-0694">RNA-binding</keyword>
<feature type="compositionally biased region" description="Polar residues" evidence="7">
    <location>
        <begin position="240"/>
        <end position="256"/>
    </location>
</feature>
<dbReference type="InterPro" id="IPR006630">
    <property type="entry name" value="La_HTH"/>
</dbReference>
<keyword evidence="4" id="KW-0539">Nucleus</keyword>
<proteinExistence type="predicted"/>
<dbReference type="InterPro" id="IPR036390">
    <property type="entry name" value="WH_DNA-bd_sf"/>
</dbReference>
<dbReference type="GO" id="GO:0005654">
    <property type="term" value="C:nucleoplasm"/>
    <property type="evidence" value="ECO:0007669"/>
    <property type="project" value="UniProtKB-SubCell"/>
</dbReference>
<dbReference type="CDD" id="cd12291">
    <property type="entry name" value="RRM1_La"/>
    <property type="match status" value="1"/>
</dbReference>
<dbReference type="PRINTS" id="PR00302">
    <property type="entry name" value="LUPUSLA"/>
</dbReference>
<evidence type="ECO:0000256" key="4">
    <source>
        <dbReference type="ARBA" id="ARBA00023242"/>
    </source>
</evidence>
<name>A0ABD1FN22_SALDI</name>
<evidence type="ECO:0000256" key="5">
    <source>
        <dbReference type="ARBA" id="ARBA00057261"/>
    </source>
</evidence>
<keyword evidence="12" id="KW-1185">Reference proteome</keyword>
<feature type="region of interest" description="Disordered" evidence="7">
    <location>
        <begin position="240"/>
        <end position="275"/>
    </location>
</feature>
<reference evidence="11 12" key="1">
    <citation type="submission" date="2024-06" db="EMBL/GenBank/DDBJ databases">
        <title>A chromosome level genome sequence of Diviner's sage (Salvia divinorum).</title>
        <authorList>
            <person name="Ford S.A."/>
            <person name="Ro D.-K."/>
            <person name="Ness R.W."/>
            <person name="Phillips M.A."/>
        </authorList>
    </citation>
    <scope>NUCLEOTIDE SEQUENCE [LARGE SCALE GENOMIC DNA]</scope>
    <source>
        <strain evidence="11">SAF-2024a</strain>
        <tissue evidence="11">Leaf</tissue>
    </source>
</reference>
<evidence type="ECO:0000259" key="8">
    <source>
        <dbReference type="PROSITE" id="PS50102"/>
    </source>
</evidence>
<organism evidence="11 12">
    <name type="scientific">Salvia divinorum</name>
    <name type="common">Maria pastora</name>
    <name type="synonym">Diviner's sage</name>
    <dbReference type="NCBI Taxonomy" id="28513"/>
    <lineage>
        <taxon>Eukaryota</taxon>
        <taxon>Viridiplantae</taxon>
        <taxon>Streptophyta</taxon>
        <taxon>Embryophyta</taxon>
        <taxon>Tracheophyta</taxon>
        <taxon>Spermatophyta</taxon>
        <taxon>Magnoliopsida</taxon>
        <taxon>eudicotyledons</taxon>
        <taxon>Gunneridae</taxon>
        <taxon>Pentapetalae</taxon>
        <taxon>asterids</taxon>
        <taxon>lamiids</taxon>
        <taxon>Lamiales</taxon>
        <taxon>Lamiaceae</taxon>
        <taxon>Nepetoideae</taxon>
        <taxon>Mentheae</taxon>
        <taxon>Salviinae</taxon>
        <taxon>Salvia</taxon>
        <taxon>Salvia subgen. Calosphace</taxon>
    </lineage>
</organism>
<dbReference type="InterPro" id="IPR002344">
    <property type="entry name" value="Lupus_La"/>
</dbReference>
<comment type="caution">
    <text evidence="11">The sequence shown here is derived from an EMBL/GenBank/DDBJ whole genome shotgun (WGS) entry which is preliminary data.</text>
</comment>
<dbReference type="AlphaFoldDB" id="A0ABD1FN22"/>
<protein>
    <recommendedName>
        <fullName evidence="13">La protein 1</fullName>
    </recommendedName>
</protein>
<feature type="domain" description="XRRM" evidence="10">
    <location>
        <begin position="324"/>
        <end position="443"/>
    </location>
</feature>
<dbReference type="GO" id="GO:0005730">
    <property type="term" value="C:nucleolus"/>
    <property type="evidence" value="ECO:0007669"/>
    <property type="project" value="UniProtKB-SubCell"/>
</dbReference>
<dbReference type="InterPro" id="IPR035979">
    <property type="entry name" value="RBD_domain_sf"/>
</dbReference>
<dbReference type="Gene3D" id="3.30.70.330">
    <property type="match status" value="2"/>
</dbReference>
<feature type="domain" description="HTH La-type RNA-binding" evidence="9">
    <location>
        <begin position="2"/>
        <end position="105"/>
    </location>
</feature>
<dbReference type="SUPFAM" id="SSF46785">
    <property type="entry name" value="Winged helix' DNA-binding domain"/>
    <property type="match status" value="1"/>
</dbReference>
<evidence type="ECO:0000256" key="3">
    <source>
        <dbReference type="ARBA" id="ARBA00022884"/>
    </source>
</evidence>
<gene>
    <name evidence="11" type="ORF">AAHA92_32499</name>
</gene>